<protein>
    <submittedName>
        <fullName evidence="1">Exo-alpha-sialidase</fullName>
    </submittedName>
</protein>
<evidence type="ECO:0000313" key="2">
    <source>
        <dbReference type="Proteomes" id="UP001163223"/>
    </source>
</evidence>
<name>A0ACD4NWP1_9HYPH</name>
<accession>A0ACD4NWP1</accession>
<sequence length="287" mass="30149">MKNRNTILAATVAAAVLAATSLWAAQTRTVPLSDLTHVHGVVVDPEDGSRLLLATHHGVWRTLPDGRAEQVSDNADDYMGFTAHPKDPALFYGSGHPATGGNAGFLVSRDGARTWEQVSAGADGPVDFHAMTVSAADPNVIYGLYGGLQASRDGGRTWEVVGSPSGEVYDVAASATDVDTVYAATEAGPSVSSDGGRTWADAGAPRRPTSLVEVGKDGTVYAFVVGSGLLRLTVADEEWQRVSETSPDWIPLHLALHPDDPARLFAITTESRIMASEDGGGTWRQLG</sequence>
<gene>
    <name evidence="1" type="ORF">OXU80_14045</name>
</gene>
<evidence type="ECO:0000313" key="1">
    <source>
        <dbReference type="EMBL" id="WAJ31251.1"/>
    </source>
</evidence>
<proteinExistence type="predicted"/>
<reference evidence="1" key="1">
    <citation type="submission" date="2022-11" db="EMBL/GenBank/DDBJ databases">
        <title>beta-Carotene-producing bacterium, Jeongeuplla avenae sp. nov., alleviates the salt stress of Arabidopsis seedlings.</title>
        <authorList>
            <person name="Jiang L."/>
            <person name="Lee J."/>
        </authorList>
    </citation>
    <scope>NUCLEOTIDE SEQUENCE</scope>
    <source>
        <strain evidence="1">DY_R2A_6</strain>
    </source>
</reference>
<dbReference type="Proteomes" id="UP001163223">
    <property type="component" value="Chromosome"/>
</dbReference>
<keyword evidence="2" id="KW-1185">Reference proteome</keyword>
<organism evidence="1 2">
    <name type="scientific">Antarcticirhabdus aurantiaca</name>
    <dbReference type="NCBI Taxonomy" id="2606717"/>
    <lineage>
        <taxon>Bacteria</taxon>
        <taxon>Pseudomonadati</taxon>
        <taxon>Pseudomonadota</taxon>
        <taxon>Alphaproteobacteria</taxon>
        <taxon>Hyphomicrobiales</taxon>
        <taxon>Aurantimonadaceae</taxon>
        <taxon>Antarcticirhabdus</taxon>
    </lineage>
</organism>
<dbReference type="EMBL" id="CP113520">
    <property type="protein sequence ID" value="WAJ31251.1"/>
    <property type="molecule type" value="Genomic_DNA"/>
</dbReference>